<sequence length="234" mass="26119">MRLQDRDGFTFVEIIVTIAIISIMVAIFTFSYSVGRQYDTLKGENQRLASALRNARTRDFNGIIAYNPAIDDERYPTGGYGLYLRNNVFVCSLAKNFFCSFDDECPVGKGPCSVNTGDPRTSYVLFADLNGDGLYNDYDEFLERFSVAKNFKADFGDDALEHAYLIFKNNQLIAKEARSNGNPITGANFTMAGVPSYIIDITYVPGCSKVRNKQARIEVFSDTSTIADQIIDCL</sequence>
<organism evidence="2 3">
    <name type="scientific">Candidatus Komeilibacteria bacterium RIFCSPLOWO2_01_FULL_53_11</name>
    <dbReference type="NCBI Taxonomy" id="1798552"/>
    <lineage>
        <taxon>Bacteria</taxon>
        <taxon>Candidatus Komeiliibacteriota</taxon>
    </lineage>
</organism>
<comment type="caution">
    <text evidence="2">The sequence shown here is derived from an EMBL/GenBank/DDBJ whole genome shotgun (WGS) entry which is preliminary data.</text>
</comment>
<feature type="transmembrane region" description="Helical" evidence="1">
    <location>
        <begin position="12"/>
        <end position="32"/>
    </location>
</feature>
<evidence type="ECO:0000313" key="2">
    <source>
        <dbReference type="EMBL" id="OGY92414.1"/>
    </source>
</evidence>
<dbReference type="Proteomes" id="UP000177349">
    <property type="component" value="Unassembled WGS sequence"/>
</dbReference>
<evidence type="ECO:0008006" key="4">
    <source>
        <dbReference type="Google" id="ProtNLM"/>
    </source>
</evidence>
<evidence type="ECO:0000256" key="1">
    <source>
        <dbReference type="SAM" id="Phobius"/>
    </source>
</evidence>
<dbReference type="EMBL" id="MHKN01000017">
    <property type="protein sequence ID" value="OGY92414.1"/>
    <property type="molecule type" value="Genomic_DNA"/>
</dbReference>
<name>A0A1G2BTF1_9BACT</name>
<dbReference type="NCBIfam" id="TIGR02532">
    <property type="entry name" value="IV_pilin_GFxxxE"/>
    <property type="match status" value="1"/>
</dbReference>
<reference evidence="2 3" key="1">
    <citation type="journal article" date="2016" name="Nat. Commun.">
        <title>Thousands of microbial genomes shed light on interconnected biogeochemical processes in an aquifer system.</title>
        <authorList>
            <person name="Anantharaman K."/>
            <person name="Brown C.T."/>
            <person name="Hug L.A."/>
            <person name="Sharon I."/>
            <person name="Castelle C.J."/>
            <person name="Probst A.J."/>
            <person name="Thomas B.C."/>
            <person name="Singh A."/>
            <person name="Wilkins M.J."/>
            <person name="Karaoz U."/>
            <person name="Brodie E.L."/>
            <person name="Williams K.H."/>
            <person name="Hubbard S.S."/>
            <person name="Banfield J.F."/>
        </authorList>
    </citation>
    <scope>NUCLEOTIDE SEQUENCE [LARGE SCALE GENOMIC DNA]</scope>
</reference>
<dbReference type="Pfam" id="PF07963">
    <property type="entry name" value="N_methyl"/>
    <property type="match status" value="1"/>
</dbReference>
<gene>
    <name evidence="2" type="ORF">A3B31_03835</name>
</gene>
<proteinExistence type="predicted"/>
<keyword evidence="1" id="KW-0812">Transmembrane</keyword>
<dbReference type="InterPro" id="IPR045584">
    <property type="entry name" value="Pilin-like"/>
</dbReference>
<evidence type="ECO:0000313" key="3">
    <source>
        <dbReference type="Proteomes" id="UP000177349"/>
    </source>
</evidence>
<keyword evidence="1" id="KW-1133">Transmembrane helix</keyword>
<dbReference type="InterPro" id="IPR012902">
    <property type="entry name" value="N_methyl_site"/>
</dbReference>
<dbReference type="AlphaFoldDB" id="A0A1G2BTF1"/>
<dbReference type="SUPFAM" id="SSF54523">
    <property type="entry name" value="Pili subunits"/>
    <property type="match status" value="1"/>
</dbReference>
<protein>
    <recommendedName>
        <fullName evidence="4">Prepilin-type N-terminal cleavage/methylation domain-containing protein</fullName>
    </recommendedName>
</protein>
<keyword evidence="1" id="KW-0472">Membrane</keyword>
<accession>A0A1G2BTF1</accession>